<feature type="domain" description="Methyltransferase type 11" evidence="4">
    <location>
        <begin position="47"/>
        <end position="138"/>
    </location>
</feature>
<reference evidence="5 6" key="1">
    <citation type="submission" date="2021-07" db="EMBL/GenBank/DDBJ databases">
        <title>Paraburkholderia edwinii protects Aspergillus sp. from phenazines by acting as a toxin sponge.</title>
        <authorList>
            <person name="Dahlstrom K.M."/>
            <person name="Newman D.K."/>
        </authorList>
    </citation>
    <scope>NUCLEOTIDE SEQUENCE [LARGE SCALE GENOMIC DNA]</scope>
    <source>
        <strain evidence="5 6">Pe01</strain>
    </source>
</reference>
<accession>A0ABX8UF44</accession>
<dbReference type="InterPro" id="IPR029063">
    <property type="entry name" value="SAM-dependent_MTases_sf"/>
</dbReference>
<dbReference type="Pfam" id="PF08241">
    <property type="entry name" value="Methyltransf_11"/>
    <property type="match status" value="1"/>
</dbReference>
<dbReference type="RefSeq" id="WP_219796312.1">
    <property type="nucleotide sequence ID" value="NZ_CP080095.1"/>
</dbReference>
<evidence type="ECO:0000256" key="2">
    <source>
        <dbReference type="ARBA" id="ARBA00022603"/>
    </source>
</evidence>
<dbReference type="EMBL" id="CP080095">
    <property type="protein sequence ID" value="QYD67319.1"/>
    <property type="molecule type" value="Genomic_DNA"/>
</dbReference>
<evidence type="ECO:0000259" key="4">
    <source>
        <dbReference type="Pfam" id="PF08241"/>
    </source>
</evidence>
<evidence type="ECO:0000256" key="3">
    <source>
        <dbReference type="ARBA" id="ARBA00022679"/>
    </source>
</evidence>
<dbReference type="CDD" id="cd02440">
    <property type="entry name" value="AdoMet_MTases"/>
    <property type="match status" value="1"/>
</dbReference>
<gene>
    <name evidence="5" type="ORF">KZJ38_13150</name>
</gene>
<dbReference type="InterPro" id="IPR051052">
    <property type="entry name" value="Diverse_substrate_MTase"/>
</dbReference>
<sequence length="258" mass="28261">MPTFANSTQRFSDRVADYVKFRPTYPREIVTFLHDTCGLAPGARVADIGAGTGISAKVFLDAGHPVVAVEPNDAMRASADAWLASYDGFSSVAGTAEATTLADASVELVIAAQAFHWFDPVTTRREFARILKPRGLIALMWNSRLLDGSPFLSDYEALLQHYSTDYQAVAERYGDDQSMAAWFGSEFAHKGCFANAQSLDFDGLKGRLMSSSYAPKQGHPNHEPMLDALRDLFDRTQHDGSVEIAYETRVYVGYAAAV</sequence>
<proteinExistence type="inferred from homology"/>
<evidence type="ECO:0000313" key="5">
    <source>
        <dbReference type="EMBL" id="QYD67319.1"/>
    </source>
</evidence>
<dbReference type="GO" id="GO:0008168">
    <property type="term" value="F:methyltransferase activity"/>
    <property type="evidence" value="ECO:0007669"/>
    <property type="project" value="UniProtKB-KW"/>
</dbReference>
<keyword evidence="3" id="KW-0808">Transferase</keyword>
<dbReference type="GO" id="GO:0032259">
    <property type="term" value="P:methylation"/>
    <property type="evidence" value="ECO:0007669"/>
    <property type="project" value="UniProtKB-KW"/>
</dbReference>
<protein>
    <submittedName>
        <fullName evidence="5">Class I SAM-dependent methyltransferase</fullName>
    </submittedName>
</protein>
<keyword evidence="6" id="KW-1185">Reference proteome</keyword>
<dbReference type="Gene3D" id="3.40.50.150">
    <property type="entry name" value="Vaccinia Virus protein VP39"/>
    <property type="match status" value="1"/>
</dbReference>
<dbReference type="InterPro" id="IPR013216">
    <property type="entry name" value="Methyltransf_11"/>
</dbReference>
<dbReference type="PANTHER" id="PTHR44942:SF4">
    <property type="entry name" value="METHYLTRANSFERASE TYPE 11 DOMAIN-CONTAINING PROTEIN"/>
    <property type="match status" value="1"/>
</dbReference>
<organism evidence="5 6">
    <name type="scientific">Paraburkholderia edwinii</name>
    <dbReference type="NCBI Taxonomy" id="2861782"/>
    <lineage>
        <taxon>Bacteria</taxon>
        <taxon>Pseudomonadati</taxon>
        <taxon>Pseudomonadota</taxon>
        <taxon>Betaproteobacteria</taxon>
        <taxon>Burkholderiales</taxon>
        <taxon>Burkholderiaceae</taxon>
        <taxon>Paraburkholderia</taxon>
    </lineage>
</organism>
<dbReference type="SUPFAM" id="SSF53335">
    <property type="entry name" value="S-adenosyl-L-methionine-dependent methyltransferases"/>
    <property type="match status" value="1"/>
</dbReference>
<evidence type="ECO:0000313" key="6">
    <source>
        <dbReference type="Proteomes" id="UP000826462"/>
    </source>
</evidence>
<name>A0ABX8UF44_9BURK</name>
<dbReference type="Proteomes" id="UP000826462">
    <property type="component" value="Chromosome 1"/>
</dbReference>
<keyword evidence="2 5" id="KW-0489">Methyltransferase</keyword>
<comment type="similarity">
    <text evidence="1">Belongs to the methyltransferase superfamily.</text>
</comment>
<dbReference type="PANTHER" id="PTHR44942">
    <property type="entry name" value="METHYLTRANSF_11 DOMAIN-CONTAINING PROTEIN"/>
    <property type="match status" value="1"/>
</dbReference>
<evidence type="ECO:0000256" key="1">
    <source>
        <dbReference type="ARBA" id="ARBA00008361"/>
    </source>
</evidence>